<dbReference type="PANTHER" id="PTHR10773:SF19">
    <property type="match status" value="1"/>
</dbReference>
<dbReference type="InterPro" id="IPR057191">
    <property type="entry name" value="DUF7869"/>
</dbReference>
<keyword evidence="3" id="KW-1185">Reference proteome</keyword>
<evidence type="ECO:0000313" key="4">
    <source>
        <dbReference type="RefSeq" id="XP_052131581.1"/>
    </source>
</evidence>
<feature type="region of interest" description="Disordered" evidence="1">
    <location>
        <begin position="1"/>
        <end position="52"/>
    </location>
</feature>
<dbReference type="AlphaFoldDB" id="A0A9C6X983"/>
<sequence>MSDEASNVGSKPPSVHSNHNPVDERNEHADSDNNDADEPATGKATTRCERSKITQLRNSGKSYIGSTGKVVKKKTLRPLPQCKATWCLILKLSEEERKEIFEEYWALGSYNKRTQYISNMVQKKDTKTTTTTAKKQRTCTLEYSLIHNQERIQVSKQCFLATLDENDRFVRGVVERRSSSAQVPDDRRGKNPPSNKLSDDVRQEVITHIRKFPAYISHYSRRHSEQLYLGSNLNVSIMHKLYLEENGTKISYNSYLEIFKSLRPKLKFKSPKVDTCETCDSLQNGIKHSHSAEEKETLQQQLDLHVSRAEFAYTCKREDKQSAKSSKQVISTIVFDLEQVLPCPYLTSGNVFYLRQLSVYNLTVFVTETKQAFNFMWHEAIGGRGADEIASCLLCYFSSFLPETVKHVIMYSDTCSGQNKNSLMIAALTITVQQHESIETIDQKFLVSGHTHLECDQVHHQIETRKKKTNVPLHHPQNYFDLVREVGPTNKKYKVKEMQATDIFNFEPTILGTEAPLVWRKSDTDGNKFLFSDAEWFRFQKKSPGIILYKKSLQEEEPFLTLNWKRKRNEPLPEIDLFQKRNTPCPISEAKKTDLLSLRNLINPLYHDFYLNLKTAKDLMDEDPDLPPEYNVAFKFQ</sequence>
<dbReference type="GeneID" id="127751676"/>
<feature type="compositionally biased region" description="Basic and acidic residues" evidence="1">
    <location>
        <begin position="21"/>
        <end position="31"/>
    </location>
</feature>
<dbReference type="Pfam" id="PF25273">
    <property type="entry name" value="DUF7869"/>
    <property type="match status" value="1"/>
</dbReference>
<reference evidence="4" key="1">
    <citation type="submission" date="2025-08" db="UniProtKB">
        <authorList>
            <consortium name="RefSeq"/>
        </authorList>
    </citation>
    <scope>IDENTIFICATION</scope>
    <source>
        <tissue evidence="4">Whole organism</tissue>
    </source>
</reference>
<dbReference type="RefSeq" id="XP_052131581.1">
    <property type="nucleotide sequence ID" value="XM_052275621.1"/>
</dbReference>
<gene>
    <name evidence="4" type="primary">LOC127751676</name>
</gene>
<evidence type="ECO:0000313" key="3">
    <source>
        <dbReference type="Proteomes" id="UP000504606"/>
    </source>
</evidence>
<evidence type="ECO:0000259" key="2">
    <source>
        <dbReference type="Pfam" id="PF25273"/>
    </source>
</evidence>
<proteinExistence type="predicted"/>
<name>A0A9C6X983_FRAOC</name>
<evidence type="ECO:0000256" key="1">
    <source>
        <dbReference type="SAM" id="MobiDB-lite"/>
    </source>
</evidence>
<feature type="domain" description="DUF7869" evidence="2">
    <location>
        <begin position="364"/>
        <end position="472"/>
    </location>
</feature>
<feature type="region of interest" description="Disordered" evidence="1">
    <location>
        <begin position="175"/>
        <end position="200"/>
    </location>
</feature>
<dbReference type="Proteomes" id="UP000504606">
    <property type="component" value="Unplaced"/>
</dbReference>
<feature type="compositionally biased region" description="Basic and acidic residues" evidence="1">
    <location>
        <begin position="175"/>
        <end position="189"/>
    </location>
</feature>
<accession>A0A9C6X983</accession>
<protein>
    <submittedName>
        <fullName evidence="4">Uncharacterized protein LOC127751676 isoform X2</fullName>
    </submittedName>
</protein>
<dbReference type="PANTHER" id="PTHR10773">
    <property type="entry name" value="DNA-DIRECTED RNA POLYMERASES I, II, AND III SUBUNIT RPABC2"/>
    <property type="match status" value="1"/>
</dbReference>
<organism evidence="3 4">
    <name type="scientific">Frankliniella occidentalis</name>
    <name type="common">Western flower thrips</name>
    <name type="synonym">Euthrips occidentalis</name>
    <dbReference type="NCBI Taxonomy" id="133901"/>
    <lineage>
        <taxon>Eukaryota</taxon>
        <taxon>Metazoa</taxon>
        <taxon>Ecdysozoa</taxon>
        <taxon>Arthropoda</taxon>
        <taxon>Hexapoda</taxon>
        <taxon>Insecta</taxon>
        <taxon>Pterygota</taxon>
        <taxon>Neoptera</taxon>
        <taxon>Paraneoptera</taxon>
        <taxon>Thysanoptera</taxon>
        <taxon>Terebrantia</taxon>
        <taxon>Thripoidea</taxon>
        <taxon>Thripidae</taxon>
        <taxon>Frankliniella</taxon>
    </lineage>
</organism>
<feature type="compositionally biased region" description="Polar residues" evidence="1">
    <location>
        <begin position="1"/>
        <end position="20"/>
    </location>
</feature>